<name>X0XJG2_9ZZZZ</name>
<feature type="non-terminal residue" evidence="1">
    <location>
        <position position="1"/>
    </location>
</feature>
<proteinExistence type="predicted"/>
<gene>
    <name evidence="1" type="ORF">S01H1_81521</name>
</gene>
<dbReference type="AlphaFoldDB" id="X0XJG2"/>
<organism evidence="1">
    <name type="scientific">marine sediment metagenome</name>
    <dbReference type="NCBI Taxonomy" id="412755"/>
    <lineage>
        <taxon>unclassified sequences</taxon>
        <taxon>metagenomes</taxon>
        <taxon>ecological metagenomes</taxon>
    </lineage>
</organism>
<reference evidence="1" key="1">
    <citation type="journal article" date="2014" name="Front. Microbiol.">
        <title>High frequency of phylogenetically diverse reductive dehalogenase-homologous genes in deep subseafloor sedimentary metagenomes.</title>
        <authorList>
            <person name="Kawai M."/>
            <person name="Futagami T."/>
            <person name="Toyoda A."/>
            <person name="Takaki Y."/>
            <person name="Nishi S."/>
            <person name="Hori S."/>
            <person name="Arai W."/>
            <person name="Tsubouchi T."/>
            <person name="Morono Y."/>
            <person name="Uchiyama I."/>
            <person name="Ito T."/>
            <person name="Fujiyama A."/>
            <person name="Inagaki F."/>
            <person name="Takami H."/>
        </authorList>
    </citation>
    <scope>NUCLEOTIDE SEQUENCE</scope>
    <source>
        <strain evidence="1">Expedition CK06-06</strain>
    </source>
</reference>
<protein>
    <submittedName>
        <fullName evidence="1">Uncharacterized protein</fullName>
    </submittedName>
</protein>
<sequence>THYQKIVVSLRHTAELMQEIDAAIPGWPIE</sequence>
<dbReference type="EMBL" id="BARS01055169">
    <property type="protein sequence ID" value="GAG43325.1"/>
    <property type="molecule type" value="Genomic_DNA"/>
</dbReference>
<evidence type="ECO:0000313" key="1">
    <source>
        <dbReference type="EMBL" id="GAG43325.1"/>
    </source>
</evidence>
<comment type="caution">
    <text evidence="1">The sequence shown here is derived from an EMBL/GenBank/DDBJ whole genome shotgun (WGS) entry which is preliminary data.</text>
</comment>
<accession>X0XJG2</accession>